<keyword evidence="1" id="KW-1133">Transmembrane helix</keyword>
<dbReference type="EMBL" id="BAAAOH010000001">
    <property type="protein sequence ID" value="GAA1980480.1"/>
    <property type="molecule type" value="Genomic_DNA"/>
</dbReference>
<gene>
    <name evidence="2" type="ORF">GCM10009777_12420</name>
</gene>
<feature type="transmembrane region" description="Helical" evidence="1">
    <location>
        <begin position="77"/>
        <end position="101"/>
    </location>
</feature>
<feature type="transmembrane region" description="Helical" evidence="1">
    <location>
        <begin position="153"/>
        <end position="173"/>
    </location>
</feature>
<organism evidence="2 3">
    <name type="scientific">Microbacterium pumilum</name>
    <dbReference type="NCBI Taxonomy" id="344165"/>
    <lineage>
        <taxon>Bacteria</taxon>
        <taxon>Bacillati</taxon>
        <taxon>Actinomycetota</taxon>
        <taxon>Actinomycetes</taxon>
        <taxon>Micrococcales</taxon>
        <taxon>Microbacteriaceae</taxon>
        <taxon>Microbacterium</taxon>
    </lineage>
</organism>
<evidence type="ECO:0000313" key="2">
    <source>
        <dbReference type="EMBL" id="GAA1980480.1"/>
    </source>
</evidence>
<feature type="transmembrane region" description="Helical" evidence="1">
    <location>
        <begin position="179"/>
        <end position="200"/>
    </location>
</feature>
<dbReference type="RefSeq" id="WP_344059553.1">
    <property type="nucleotide sequence ID" value="NZ_BAAAOH010000001.1"/>
</dbReference>
<feature type="transmembrane region" description="Helical" evidence="1">
    <location>
        <begin position="22"/>
        <end position="47"/>
    </location>
</feature>
<dbReference type="Proteomes" id="UP001500326">
    <property type="component" value="Unassembled WGS sequence"/>
</dbReference>
<proteinExistence type="predicted"/>
<comment type="caution">
    <text evidence="2">The sequence shown here is derived from an EMBL/GenBank/DDBJ whole genome shotgun (WGS) entry which is preliminary data.</text>
</comment>
<sequence>MSGFFAPDSAPMRFLTRIADLMILNLIFIATSIPIVTLGASVTALNFTAMRIARGRSDSVTRDYFGSFRREFRQGTLIGLIFAALAAVFAAWFIVITNLAFGAVVELILLIIWYLVAFGFALNLIFVFPYLAHFEGTVRAVLRNSRLMSWRHPFTGLTAFAIIALAVVVTLFYPQATAYGILWLAIGFGGIAFLTGILFIRVFDIYAPQPTSDETPDEEEVA</sequence>
<evidence type="ECO:0000256" key="1">
    <source>
        <dbReference type="SAM" id="Phobius"/>
    </source>
</evidence>
<keyword evidence="1" id="KW-0812">Transmembrane</keyword>
<evidence type="ECO:0000313" key="3">
    <source>
        <dbReference type="Proteomes" id="UP001500326"/>
    </source>
</evidence>
<name>A0ABN2S500_9MICO</name>
<feature type="transmembrane region" description="Helical" evidence="1">
    <location>
        <begin position="107"/>
        <end position="132"/>
    </location>
</feature>
<accession>A0ABN2S500</accession>
<dbReference type="Pfam" id="PF04854">
    <property type="entry name" value="DUF624"/>
    <property type="match status" value="1"/>
</dbReference>
<keyword evidence="3" id="KW-1185">Reference proteome</keyword>
<dbReference type="InterPro" id="IPR006938">
    <property type="entry name" value="DUF624"/>
</dbReference>
<protein>
    <submittedName>
        <fullName evidence="2">YesL family protein</fullName>
    </submittedName>
</protein>
<keyword evidence="1" id="KW-0472">Membrane</keyword>
<reference evidence="2 3" key="1">
    <citation type="journal article" date="2019" name="Int. J. Syst. Evol. Microbiol.">
        <title>The Global Catalogue of Microorganisms (GCM) 10K type strain sequencing project: providing services to taxonomists for standard genome sequencing and annotation.</title>
        <authorList>
            <consortium name="The Broad Institute Genomics Platform"/>
            <consortium name="The Broad Institute Genome Sequencing Center for Infectious Disease"/>
            <person name="Wu L."/>
            <person name="Ma J."/>
        </authorList>
    </citation>
    <scope>NUCLEOTIDE SEQUENCE [LARGE SCALE GENOMIC DNA]</scope>
    <source>
        <strain evidence="2 3">JCM 14902</strain>
    </source>
</reference>